<dbReference type="AlphaFoldDB" id="A0A8C8UL22"/>
<evidence type="ECO:0000256" key="1">
    <source>
        <dbReference type="SAM" id="MobiDB-lite"/>
    </source>
</evidence>
<keyword evidence="3" id="KW-1185">Reference proteome</keyword>
<dbReference type="Ensembl" id="ENSPEMT00000035849.1">
    <property type="protein sequence ID" value="ENSPEMP00000033381.1"/>
    <property type="gene ID" value="ENSPEMG00000031385.1"/>
</dbReference>
<dbReference type="Gene3D" id="3.90.310.10">
    <property type="entry name" value="ENV polyprotein, receptor-binding domain"/>
    <property type="match status" value="1"/>
</dbReference>
<proteinExistence type="predicted"/>
<reference evidence="3" key="1">
    <citation type="submission" date="2018-10" db="EMBL/GenBank/DDBJ databases">
        <title>Improved assembly of the deer mouse Peromyscus maniculatus genome.</title>
        <authorList>
            <person name="Lassance J.-M."/>
            <person name="Hoekstra H.E."/>
        </authorList>
    </citation>
    <scope>NUCLEOTIDE SEQUENCE [LARGE SCALE GENOMIC DNA]</scope>
</reference>
<dbReference type="SUPFAM" id="SSF49830">
    <property type="entry name" value="ENV polyprotein, receptor-binding domain"/>
    <property type="match status" value="1"/>
</dbReference>
<dbReference type="InterPro" id="IPR008981">
    <property type="entry name" value="FMuLV_rcpt-bd"/>
</dbReference>
<evidence type="ECO:0000313" key="2">
    <source>
        <dbReference type="Ensembl" id="ENSPEMP00000033381.1"/>
    </source>
</evidence>
<dbReference type="GeneTree" id="ENSGT01150000287137"/>
<evidence type="ECO:0008006" key="4">
    <source>
        <dbReference type="Google" id="ProtNLM"/>
    </source>
</evidence>
<feature type="region of interest" description="Disordered" evidence="1">
    <location>
        <begin position="254"/>
        <end position="296"/>
    </location>
</feature>
<sequence length="312" mass="35031">MALPTGSISGSDVETSQTNPHQPVSQTWRVLSGEGDVVWEKNGRHPLWTWWPALEPGLCHLLAGAEDFDIPTTDPANPSEPEVCTQSGRCPCSRYPAGCRDPRARAALRKRPFYVYPRDGRSRAQARTCGQHESYYYKAWGCETTGDAWWKPSSSWDLIQVKREASGDEPPLSQDYCQSKPKTDMTLWYGSGPCTAFACNPLNITFTQTGKASRDWIKGRLWGLRVYHQTAYDPGVLFKIRLMINVDPQLVGPNKVLQDQRAPPPKKNKRVPLRQDPPPNPTHQTPPHFPTDHSGCCRSHTTWVKGTIDRPG</sequence>
<organism evidence="2 3">
    <name type="scientific">Peromyscus maniculatus bairdii</name>
    <name type="common">Prairie deer mouse</name>
    <dbReference type="NCBI Taxonomy" id="230844"/>
    <lineage>
        <taxon>Eukaryota</taxon>
        <taxon>Metazoa</taxon>
        <taxon>Chordata</taxon>
        <taxon>Craniata</taxon>
        <taxon>Vertebrata</taxon>
        <taxon>Euteleostomi</taxon>
        <taxon>Mammalia</taxon>
        <taxon>Eutheria</taxon>
        <taxon>Euarchontoglires</taxon>
        <taxon>Glires</taxon>
        <taxon>Rodentia</taxon>
        <taxon>Myomorpha</taxon>
        <taxon>Muroidea</taxon>
        <taxon>Cricetidae</taxon>
        <taxon>Neotominae</taxon>
        <taxon>Peromyscus</taxon>
    </lineage>
</organism>
<reference evidence="2" key="3">
    <citation type="submission" date="2025-09" db="UniProtKB">
        <authorList>
            <consortium name="Ensembl"/>
        </authorList>
    </citation>
    <scope>IDENTIFICATION</scope>
</reference>
<dbReference type="InterPro" id="IPR018154">
    <property type="entry name" value="TLV/ENV_coat_polyprotein"/>
</dbReference>
<evidence type="ECO:0000313" key="3">
    <source>
        <dbReference type="Proteomes" id="UP000694547"/>
    </source>
</evidence>
<accession>A0A8C8UL22</accession>
<name>A0A8C8UL22_PERMB</name>
<protein>
    <recommendedName>
        <fullName evidence="4">Envelope glycoprotein</fullName>
    </recommendedName>
</protein>
<dbReference type="Pfam" id="PF00429">
    <property type="entry name" value="TLV_coat"/>
    <property type="match status" value="1"/>
</dbReference>
<feature type="region of interest" description="Disordered" evidence="1">
    <location>
        <begin position="1"/>
        <end position="26"/>
    </location>
</feature>
<dbReference type="Proteomes" id="UP000694547">
    <property type="component" value="Unassembled WGS sequence"/>
</dbReference>
<reference evidence="2" key="2">
    <citation type="submission" date="2025-08" db="UniProtKB">
        <authorList>
            <consortium name="Ensembl"/>
        </authorList>
    </citation>
    <scope>IDENTIFICATION</scope>
</reference>